<evidence type="ECO:0000313" key="3">
    <source>
        <dbReference type="Proteomes" id="UP000763641"/>
    </source>
</evidence>
<organism evidence="2 3">
    <name type="scientific">Sphingomonas longa</name>
    <dbReference type="NCBI Taxonomy" id="2778730"/>
    <lineage>
        <taxon>Bacteria</taxon>
        <taxon>Pseudomonadati</taxon>
        <taxon>Pseudomonadota</taxon>
        <taxon>Alphaproteobacteria</taxon>
        <taxon>Sphingomonadales</taxon>
        <taxon>Sphingomonadaceae</taxon>
        <taxon>Sphingomonas</taxon>
    </lineage>
</organism>
<feature type="domain" description="PDZ" evidence="1">
    <location>
        <begin position="54"/>
        <end position="95"/>
    </location>
</feature>
<keyword evidence="3" id="KW-1185">Reference proteome</keyword>
<gene>
    <name evidence="2" type="ORF">ILT43_01890</name>
</gene>
<sequence>MRGLVAVAWAAIGSAVAGSAGIALIPGWLSAPQLRGAVGGATFATLVGDRQGRLVVTSLRTGGPEAAAGLRVGDVVAAVNGTSAPSLRTLRREEAQRDPVSLVVDRRGAPLTLTLLHPDQGGR</sequence>
<dbReference type="Proteomes" id="UP000763641">
    <property type="component" value="Unassembled WGS sequence"/>
</dbReference>
<comment type="caution">
    <text evidence="2">The sequence shown here is derived from an EMBL/GenBank/DDBJ whole genome shotgun (WGS) entry which is preliminary data.</text>
</comment>
<dbReference type="EMBL" id="JAFEMC010000001">
    <property type="protein sequence ID" value="MBM6575108.1"/>
    <property type="molecule type" value="Genomic_DNA"/>
</dbReference>
<dbReference type="PROSITE" id="PS50106">
    <property type="entry name" value="PDZ"/>
    <property type="match status" value="1"/>
</dbReference>
<dbReference type="RefSeq" id="WP_204193691.1">
    <property type="nucleotide sequence ID" value="NZ_JAFEMC010000001.1"/>
</dbReference>
<evidence type="ECO:0000259" key="1">
    <source>
        <dbReference type="PROSITE" id="PS50106"/>
    </source>
</evidence>
<dbReference type="Pfam" id="PF00595">
    <property type="entry name" value="PDZ"/>
    <property type="match status" value="1"/>
</dbReference>
<protein>
    <submittedName>
        <fullName evidence="2">PDZ domain-containing protein</fullName>
    </submittedName>
</protein>
<dbReference type="Gene3D" id="2.30.42.10">
    <property type="match status" value="1"/>
</dbReference>
<dbReference type="InterPro" id="IPR001478">
    <property type="entry name" value="PDZ"/>
</dbReference>
<dbReference type="SMART" id="SM00228">
    <property type="entry name" value="PDZ"/>
    <property type="match status" value="1"/>
</dbReference>
<accession>A0ABS2D2G7</accession>
<name>A0ABS2D2G7_9SPHN</name>
<reference evidence="2 3" key="1">
    <citation type="submission" date="2020-12" db="EMBL/GenBank/DDBJ databases">
        <title>Sphingomonas sp.</title>
        <authorList>
            <person name="Kim M.K."/>
        </authorList>
    </citation>
    <scope>NUCLEOTIDE SEQUENCE [LARGE SCALE GENOMIC DNA]</scope>
    <source>
        <strain evidence="2 3">BT552</strain>
    </source>
</reference>
<dbReference type="SUPFAM" id="SSF50156">
    <property type="entry name" value="PDZ domain-like"/>
    <property type="match status" value="1"/>
</dbReference>
<dbReference type="InterPro" id="IPR036034">
    <property type="entry name" value="PDZ_sf"/>
</dbReference>
<evidence type="ECO:0000313" key="2">
    <source>
        <dbReference type="EMBL" id="MBM6575108.1"/>
    </source>
</evidence>
<proteinExistence type="predicted"/>